<dbReference type="Pfam" id="PF00685">
    <property type="entry name" value="Sulfotransfer_1"/>
    <property type="match status" value="1"/>
</dbReference>
<comment type="caution">
    <text evidence="4">The sequence shown here is derived from an EMBL/GenBank/DDBJ whole genome shotgun (WGS) entry which is preliminary data.</text>
</comment>
<feature type="domain" description="Sulfotransferase" evidence="3">
    <location>
        <begin position="62"/>
        <end position="335"/>
    </location>
</feature>
<evidence type="ECO:0000256" key="1">
    <source>
        <dbReference type="ARBA" id="ARBA00005771"/>
    </source>
</evidence>
<dbReference type="InterPro" id="IPR000863">
    <property type="entry name" value="Sulfotransferase_dom"/>
</dbReference>
<protein>
    <recommendedName>
        <fullName evidence="3">Sulfotransferase domain-containing protein</fullName>
    </recommendedName>
</protein>
<dbReference type="AlphaFoldDB" id="A0ABD0TGY1"/>
<dbReference type="InterPro" id="IPR027417">
    <property type="entry name" value="P-loop_NTPase"/>
</dbReference>
<proteinExistence type="inferred from homology"/>
<organism evidence="4 5">
    <name type="scientific">Loxostege sticticalis</name>
    <name type="common">Beet webworm moth</name>
    <dbReference type="NCBI Taxonomy" id="481309"/>
    <lineage>
        <taxon>Eukaryota</taxon>
        <taxon>Metazoa</taxon>
        <taxon>Ecdysozoa</taxon>
        <taxon>Arthropoda</taxon>
        <taxon>Hexapoda</taxon>
        <taxon>Insecta</taxon>
        <taxon>Pterygota</taxon>
        <taxon>Neoptera</taxon>
        <taxon>Endopterygota</taxon>
        <taxon>Lepidoptera</taxon>
        <taxon>Glossata</taxon>
        <taxon>Ditrysia</taxon>
        <taxon>Pyraloidea</taxon>
        <taxon>Crambidae</taxon>
        <taxon>Pyraustinae</taxon>
        <taxon>Loxostege</taxon>
    </lineage>
</organism>
<comment type="similarity">
    <text evidence="1">Belongs to the sulfotransferase 1 family.</text>
</comment>
<accession>A0ABD0TGY1</accession>
<evidence type="ECO:0000313" key="4">
    <source>
        <dbReference type="EMBL" id="KAL0842320.1"/>
    </source>
</evidence>
<evidence type="ECO:0000313" key="5">
    <source>
        <dbReference type="Proteomes" id="UP001549921"/>
    </source>
</evidence>
<name>A0ABD0TGY1_LOXSC</name>
<dbReference type="PANTHER" id="PTHR11783">
    <property type="entry name" value="SULFOTRANSFERASE SULT"/>
    <property type="match status" value="1"/>
</dbReference>
<evidence type="ECO:0000259" key="3">
    <source>
        <dbReference type="Pfam" id="PF00685"/>
    </source>
</evidence>
<dbReference type="GO" id="GO:0016740">
    <property type="term" value="F:transferase activity"/>
    <property type="evidence" value="ECO:0007669"/>
    <property type="project" value="UniProtKB-KW"/>
</dbReference>
<sequence length="343" mass="40005">MSGQNYPFEIKDLSPEEFSEAYKHFANTFQEGAVRVGPKGYFFSNGFKKEAAPIYNMPLRSDDIFVVTFPKSGTTWTQELVWLIGNDFNYEKAAAKLLTERFPFLEGSFFFNGEKAKKALLDSCNGDAVKMKILEEMGKPGYEVVEKLPSPRYIKSHLPLSLLPPSLLDTTKVVYVARDPRDVAVSYFHHNRLFTLGGFTGDFKQFWESFHKDMLDWTPYFEHLKEAWDKRNHPNMLFIFYEDLLKDLPEAVRRVAKFLNKPVNDEQLERLCNHLNFHNFKNNKSVNNEPMREFGFLAENESFIRKGKAGGWRDYFDEKMAAQAQRWIDDNLRGTDLRLPQKN</sequence>
<dbReference type="Proteomes" id="UP001549921">
    <property type="component" value="Unassembled WGS sequence"/>
</dbReference>
<dbReference type="Gene3D" id="3.40.50.300">
    <property type="entry name" value="P-loop containing nucleotide triphosphate hydrolases"/>
    <property type="match status" value="1"/>
</dbReference>
<keyword evidence="2" id="KW-0808">Transferase</keyword>
<reference evidence="4 5" key="1">
    <citation type="submission" date="2024-06" db="EMBL/GenBank/DDBJ databases">
        <title>A chromosome-level genome assembly of beet webworm, Loxostege sticticalis.</title>
        <authorList>
            <person name="Zhang Y."/>
        </authorList>
    </citation>
    <scope>NUCLEOTIDE SEQUENCE [LARGE SCALE GENOMIC DNA]</scope>
    <source>
        <strain evidence="4">AQ028</strain>
        <tissue evidence="4">Male pupae</tissue>
    </source>
</reference>
<dbReference type="EMBL" id="JBEDNZ010000005">
    <property type="protein sequence ID" value="KAL0842320.1"/>
    <property type="molecule type" value="Genomic_DNA"/>
</dbReference>
<gene>
    <name evidence="4" type="ORF">ABMA28_014448</name>
</gene>
<evidence type="ECO:0000256" key="2">
    <source>
        <dbReference type="ARBA" id="ARBA00022679"/>
    </source>
</evidence>
<dbReference type="SUPFAM" id="SSF52540">
    <property type="entry name" value="P-loop containing nucleoside triphosphate hydrolases"/>
    <property type="match status" value="1"/>
</dbReference>